<comment type="caution">
    <text evidence="1">The sequence shown here is derived from an EMBL/GenBank/DDBJ whole genome shotgun (WGS) entry which is preliminary data.</text>
</comment>
<reference evidence="1 2" key="1">
    <citation type="journal article" date="2017" name="Nat. Microbiol.">
        <title>Natural product diversity associated with the nematode symbionts Photorhabdus and Xenorhabdus.</title>
        <authorList>
            <person name="Tobias N.J."/>
            <person name="Wolff H."/>
            <person name="Djahanschiri B."/>
            <person name="Grundmann F."/>
            <person name="Kronenwerth M."/>
            <person name="Shi Y.M."/>
            <person name="Simonyi S."/>
            <person name="Grun P."/>
            <person name="Shapiro-Ilan D."/>
            <person name="Pidot S.J."/>
            <person name="Stinear T.P."/>
            <person name="Ebersberger I."/>
            <person name="Bode H.B."/>
        </authorList>
    </citation>
    <scope>NUCLEOTIDE SEQUENCE [LARGE SCALE GENOMIC DNA]</scope>
    <source>
        <strain evidence="1 2">DSM 17908</strain>
    </source>
</reference>
<evidence type="ECO:0000313" key="1">
    <source>
        <dbReference type="EMBL" id="PHM36732.1"/>
    </source>
</evidence>
<evidence type="ECO:0000313" key="2">
    <source>
        <dbReference type="Proteomes" id="UP000224607"/>
    </source>
</evidence>
<accession>A0A2G0NPS4</accession>
<gene>
    <name evidence="1" type="ORF">Xmau_04095</name>
</gene>
<dbReference type="Proteomes" id="UP000224607">
    <property type="component" value="Unassembled WGS sequence"/>
</dbReference>
<organism evidence="1 2">
    <name type="scientific">Xenorhabdus mauleonii</name>
    <dbReference type="NCBI Taxonomy" id="351675"/>
    <lineage>
        <taxon>Bacteria</taxon>
        <taxon>Pseudomonadati</taxon>
        <taxon>Pseudomonadota</taxon>
        <taxon>Gammaproteobacteria</taxon>
        <taxon>Enterobacterales</taxon>
        <taxon>Morganellaceae</taxon>
        <taxon>Xenorhabdus</taxon>
    </lineage>
</organism>
<keyword evidence="2" id="KW-1185">Reference proteome</keyword>
<proteinExistence type="predicted"/>
<name>A0A2G0NPS4_9GAMM</name>
<sequence>MVIVAEAVMPVTAGGSGAEYPTAFVVGYRQVGLVSVMPTGHSPLLVVLMPQVVVLEGVTLTQIAVRVVLAGQQALLYGLVIADFLHIERVELPVLMIMQDQPQAVMAFDLNQSGVFIIDKINPVLAAVGDGGQFPCTA</sequence>
<dbReference type="EMBL" id="NITY01000025">
    <property type="protein sequence ID" value="PHM36732.1"/>
    <property type="molecule type" value="Genomic_DNA"/>
</dbReference>
<protein>
    <submittedName>
        <fullName evidence="1">Uncharacterized protein</fullName>
    </submittedName>
</protein>